<dbReference type="InterPro" id="IPR009218">
    <property type="entry name" value="HD_phosphohydro"/>
</dbReference>
<reference evidence="1 2" key="1">
    <citation type="submission" date="2016-11" db="EMBL/GenBank/DDBJ databases">
        <authorList>
            <person name="Jaros S."/>
            <person name="Januszkiewicz K."/>
            <person name="Wedrychowicz H."/>
        </authorList>
    </citation>
    <scope>NUCLEOTIDE SEQUENCE [LARGE SCALE GENOMIC DNA]</scope>
    <source>
        <strain evidence="1">NCIMB 2154T</strain>
    </source>
</reference>
<dbReference type="PANTHER" id="PTHR21174">
    <property type="match status" value="1"/>
</dbReference>
<dbReference type="PIRSF" id="PIRSF035170">
    <property type="entry name" value="HD_phosphohydro"/>
    <property type="match status" value="1"/>
</dbReference>
<organism evidence="1 2">
    <name type="scientific">Tenacibaculum maritimum NCIMB 2154</name>
    <dbReference type="NCBI Taxonomy" id="1349785"/>
    <lineage>
        <taxon>Bacteria</taxon>
        <taxon>Pseudomonadati</taxon>
        <taxon>Bacteroidota</taxon>
        <taxon>Flavobacteriia</taxon>
        <taxon>Flavobacteriales</taxon>
        <taxon>Flavobacteriaceae</taxon>
        <taxon>Tenacibaculum</taxon>
    </lineage>
</organism>
<dbReference type="OrthoDB" id="9808993at2"/>
<dbReference type="Proteomes" id="UP000231564">
    <property type="component" value="Chromosome MARIT"/>
</dbReference>
<protein>
    <recommendedName>
        <fullName evidence="3">Metal-dependent HD superfamily phosphohydrolase</fullName>
    </recommendedName>
</protein>
<dbReference type="KEGG" id="tmar:MARIT_2559"/>
<accession>A0A2H1ECH8</accession>
<proteinExistence type="predicted"/>
<gene>
    <name evidence="1" type="ORF">MARIT_2559</name>
</gene>
<dbReference type="AlphaFoldDB" id="A0A2H1ECH8"/>
<dbReference type="SUPFAM" id="SSF109604">
    <property type="entry name" value="HD-domain/PDEase-like"/>
    <property type="match status" value="1"/>
</dbReference>
<dbReference type="RefSeq" id="WP_024740457.1">
    <property type="nucleotide sequence ID" value="NZ_BAUG01000006.1"/>
</dbReference>
<evidence type="ECO:0000313" key="1">
    <source>
        <dbReference type="EMBL" id="SFZ84115.1"/>
    </source>
</evidence>
<dbReference type="GeneID" id="47724022"/>
<dbReference type="PANTHER" id="PTHR21174:SF0">
    <property type="entry name" value="HD PHOSPHOHYDROLASE FAMILY PROTEIN-RELATED"/>
    <property type="match status" value="1"/>
</dbReference>
<sequence>MVNLENRFHNTISLYSQEQNLIRSLWLEINDHYTEKHRAYHNKTHLIELLNYLDTYNEQILNPTILELSIFYHDIIYNVWKKNNEEKSALLAINKLAKTNLTPTDLILIQQQILATKIHFAEDNDTKWLIDFDLGILGKPYKTYQNYTQLIRKEYKLIPETIYKKGRKKVLTHFIQKPFIYATDSFRNLYEKQAKSNLINELNSL</sequence>
<evidence type="ECO:0008006" key="3">
    <source>
        <dbReference type="Google" id="ProtNLM"/>
    </source>
</evidence>
<dbReference type="STRING" id="1349785.GCA_000509405_02381"/>
<keyword evidence="2" id="KW-1185">Reference proteome</keyword>
<name>A0A2H1ECH8_9FLAO</name>
<evidence type="ECO:0000313" key="2">
    <source>
        <dbReference type="Proteomes" id="UP000231564"/>
    </source>
</evidence>
<dbReference type="EMBL" id="LT634361">
    <property type="protein sequence ID" value="SFZ84115.1"/>
    <property type="molecule type" value="Genomic_DNA"/>
</dbReference>